<evidence type="ECO:0000259" key="4">
    <source>
        <dbReference type="PROSITE" id="PS01124"/>
    </source>
</evidence>
<dbReference type="InterPro" id="IPR020449">
    <property type="entry name" value="Tscrpt_reg_AraC-type_HTH"/>
</dbReference>
<keyword evidence="2" id="KW-0238">DNA-binding</keyword>
<dbReference type="InterPro" id="IPR009057">
    <property type="entry name" value="Homeodomain-like_sf"/>
</dbReference>
<dbReference type="PROSITE" id="PS01124">
    <property type="entry name" value="HTH_ARAC_FAMILY_2"/>
    <property type="match status" value="1"/>
</dbReference>
<dbReference type="AlphaFoldDB" id="A0A0H5NMD1"/>
<evidence type="ECO:0000313" key="6">
    <source>
        <dbReference type="Proteomes" id="UP000057820"/>
    </source>
</evidence>
<dbReference type="GO" id="GO:0003700">
    <property type="term" value="F:DNA-binding transcription factor activity"/>
    <property type="evidence" value="ECO:0007669"/>
    <property type="project" value="InterPro"/>
</dbReference>
<dbReference type="Gene3D" id="1.10.10.60">
    <property type="entry name" value="Homeodomain-like"/>
    <property type="match status" value="1"/>
</dbReference>
<evidence type="ECO:0000313" key="5">
    <source>
        <dbReference type="EMBL" id="CRY76334.1"/>
    </source>
</evidence>
<reference evidence="6" key="1">
    <citation type="submission" date="2015-03" db="EMBL/GenBank/DDBJ databases">
        <authorList>
            <consortium name="Pathogen Informatics"/>
        </authorList>
    </citation>
    <scope>NUCLEOTIDE SEQUENCE [LARGE SCALE GENOMIC DNA]</scope>
    <source>
        <strain evidence="6">NCTC11134</strain>
    </source>
</reference>
<gene>
    <name evidence="5" type="primary">feaR_7</name>
    <name evidence="5" type="ORF">ERS450000_01800</name>
</gene>
<feature type="domain" description="HTH araC/xylS-type" evidence="4">
    <location>
        <begin position="227"/>
        <end position="328"/>
    </location>
</feature>
<dbReference type="PRINTS" id="PR00032">
    <property type="entry name" value="HTHARAC"/>
</dbReference>
<dbReference type="EMBL" id="LN868938">
    <property type="protein sequence ID" value="CRY76334.1"/>
    <property type="molecule type" value="Genomic_DNA"/>
</dbReference>
<keyword evidence="1" id="KW-0805">Transcription regulation</keyword>
<dbReference type="Pfam" id="PF14525">
    <property type="entry name" value="AraC_binding_2"/>
    <property type="match status" value="1"/>
</dbReference>
<dbReference type="PANTHER" id="PTHR46796">
    <property type="entry name" value="HTH-TYPE TRANSCRIPTIONAL ACTIVATOR RHAS-RELATED"/>
    <property type="match status" value="1"/>
</dbReference>
<dbReference type="Proteomes" id="UP000057820">
    <property type="component" value="Chromosome 1"/>
</dbReference>
<dbReference type="InterPro" id="IPR018060">
    <property type="entry name" value="HTH_AraC"/>
</dbReference>
<dbReference type="PANTHER" id="PTHR46796:SF6">
    <property type="entry name" value="ARAC SUBFAMILY"/>
    <property type="match status" value="1"/>
</dbReference>
<keyword evidence="3" id="KW-0804">Transcription</keyword>
<protein>
    <submittedName>
        <fullName evidence="5">Transcriptional activator feaR</fullName>
    </submittedName>
</protein>
<accession>A0A0H5NMD1</accession>
<dbReference type="InterPro" id="IPR035418">
    <property type="entry name" value="AraC-bd_2"/>
</dbReference>
<dbReference type="SUPFAM" id="SSF46689">
    <property type="entry name" value="Homeodomain-like"/>
    <property type="match status" value="1"/>
</dbReference>
<evidence type="ECO:0000256" key="1">
    <source>
        <dbReference type="ARBA" id="ARBA00023015"/>
    </source>
</evidence>
<dbReference type="GO" id="GO:0043565">
    <property type="term" value="F:sequence-specific DNA binding"/>
    <property type="evidence" value="ECO:0007669"/>
    <property type="project" value="InterPro"/>
</dbReference>
<dbReference type="Pfam" id="PF12833">
    <property type="entry name" value="HTH_18"/>
    <property type="match status" value="1"/>
</dbReference>
<dbReference type="InterPro" id="IPR050204">
    <property type="entry name" value="AraC_XylS_family_regulators"/>
</dbReference>
<name>A0A0H5NMD1_NOCFR</name>
<evidence type="ECO:0000256" key="2">
    <source>
        <dbReference type="ARBA" id="ARBA00023125"/>
    </source>
</evidence>
<proteinExistence type="predicted"/>
<dbReference type="KEGG" id="nfr:ERS450000_01800"/>
<sequence length="333" mass="35881">MSVEVRIVQGRAPEGASVQDAVAVEVRGIGEWRAAVSSTFAPLQVRAARRADFRGLIRTRTLGEVNVSEVAAAAQVVERTSASIEAYGTGRYMLCFQLAGRGILSQGGREAALEPGDISVYDMDEPYTLVFEQEFRSLAITVPRPRLGLPSPLVAHLAATRMAGDEGLSRVVSPFLVELGSNLGALAGAGGARLITNAIDLVTTVLVSQLESARTDETDDRHRALTRRILDFIDAHLTDPNLGPATIAAAHFISTRHLHAIFRAHGVSVSEWVRLRRLEQCRRDLADPALRADTVSAIAARSGFTSASHFSQAFRKTFGESATEFRQRALPAG</sequence>
<organism evidence="5 6">
    <name type="scientific">Nocardia farcinica</name>
    <dbReference type="NCBI Taxonomy" id="37329"/>
    <lineage>
        <taxon>Bacteria</taxon>
        <taxon>Bacillati</taxon>
        <taxon>Actinomycetota</taxon>
        <taxon>Actinomycetes</taxon>
        <taxon>Mycobacteriales</taxon>
        <taxon>Nocardiaceae</taxon>
        <taxon>Nocardia</taxon>
    </lineage>
</organism>
<dbReference type="SMART" id="SM00342">
    <property type="entry name" value="HTH_ARAC"/>
    <property type="match status" value="1"/>
</dbReference>
<evidence type="ECO:0000256" key="3">
    <source>
        <dbReference type="ARBA" id="ARBA00023163"/>
    </source>
</evidence>